<feature type="domain" description="ATPase AAA-type core" evidence="1">
    <location>
        <begin position="219"/>
        <end position="333"/>
    </location>
</feature>
<dbReference type="GO" id="GO:0016887">
    <property type="term" value="F:ATP hydrolysis activity"/>
    <property type="evidence" value="ECO:0007669"/>
    <property type="project" value="InterPro"/>
</dbReference>
<feature type="domain" description="Rad50/SbcC-type AAA" evidence="2">
    <location>
        <begin position="3"/>
        <end position="171"/>
    </location>
</feature>
<dbReference type="Proteomes" id="UP001217776">
    <property type="component" value="Unassembled WGS sequence"/>
</dbReference>
<name>A0AAP3SGJ2_BACT4</name>
<comment type="caution">
    <text evidence="3">The sequence shown here is derived from an EMBL/GenBank/DDBJ whole genome shotgun (WGS) entry which is preliminary data.</text>
</comment>
<reference evidence="3" key="1">
    <citation type="submission" date="2022-10" db="EMBL/GenBank/DDBJ databases">
        <title>Human gut microbiome strain richness.</title>
        <authorList>
            <person name="Chen-Liaw A."/>
        </authorList>
    </citation>
    <scope>NUCLEOTIDE SEQUENCE</scope>
    <source>
        <strain evidence="3">1001283st1_A3_1001283B150304_161114</strain>
    </source>
</reference>
<dbReference type="SUPFAM" id="SSF52540">
    <property type="entry name" value="P-loop containing nucleoside triphosphate hydrolases"/>
    <property type="match status" value="1"/>
</dbReference>
<evidence type="ECO:0000313" key="3">
    <source>
        <dbReference type="EMBL" id="MDC2238119.1"/>
    </source>
</evidence>
<accession>A0AAP3SGJ2</accession>
<evidence type="ECO:0000259" key="2">
    <source>
        <dbReference type="Pfam" id="PF13476"/>
    </source>
</evidence>
<dbReference type="RefSeq" id="WP_195601278.1">
    <property type="nucleotide sequence ID" value="NZ_JADNKL010000039.1"/>
</dbReference>
<dbReference type="Pfam" id="PF13476">
    <property type="entry name" value="AAA_23"/>
    <property type="match status" value="1"/>
</dbReference>
<gene>
    <name evidence="3" type="ORF">PO127_20460</name>
</gene>
<dbReference type="Gene3D" id="3.40.50.300">
    <property type="entry name" value="P-loop containing nucleotide triphosphate hydrolases"/>
    <property type="match status" value="1"/>
</dbReference>
<dbReference type="AlphaFoldDB" id="A0AAP3SGJ2"/>
<dbReference type="GO" id="GO:0005524">
    <property type="term" value="F:ATP binding"/>
    <property type="evidence" value="ECO:0007669"/>
    <property type="project" value="InterPro"/>
</dbReference>
<dbReference type="PANTHER" id="PTHR43581">
    <property type="entry name" value="ATP/GTP PHOSPHATASE"/>
    <property type="match status" value="1"/>
</dbReference>
<proteinExistence type="predicted"/>
<dbReference type="EMBL" id="JAQNVG010000042">
    <property type="protein sequence ID" value="MDC2238119.1"/>
    <property type="molecule type" value="Genomic_DNA"/>
</dbReference>
<evidence type="ECO:0000313" key="4">
    <source>
        <dbReference type="Proteomes" id="UP001217776"/>
    </source>
</evidence>
<dbReference type="InterPro" id="IPR003959">
    <property type="entry name" value="ATPase_AAA_core"/>
</dbReference>
<sequence>MKQIRLEHFRCYTDLSIDFKSGINLLIGDNASGKTTVLKACQYVLSSFFAGYSDENTRWISPGDDDFTVQIINGNIQPEQPVKIYFVPDSNQYAAATMADGNFIPGQKEEEYIIQKNSKKNNRALISGIENYRNYAQTILSTNEALPVWCSFSTEDIHANRSINASKFKEYAQKASFGYYECLNGDGFFRYWLKRLLILQEGQKNLHEIETVRTALANALGTNNKGCGIIQDMHIRHNQGKVYYVFSDGREVDADHLSDGYRRLVNIVTDIAFRCALLNGRLYGAESALRTKGTVLIDEIDMHLHPTLQARVLQGLHNAFPMIQFIVTTHAPMVMTSIENNADNIVYQLNYDNENYHIQERQTYGMDASTITDVILNQTPRAQEVDNQLGKLFDLIDSGSEEARTFLREMQARFGDKLPELAEAEAMLDFSIVEDDEENR</sequence>
<dbReference type="Pfam" id="PF13304">
    <property type="entry name" value="AAA_21"/>
    <property type="match status" value="1"/>
</dbReference>
<dbReference type="InterPro" id="IPR038729">
    <property type="entry name" value="Rad50/SbcC_AAA"/>
</dbReference>
<evidence type="ECO:0000259" key="1">
    <source>
        <dbReference type="Pfam" id="PF13304"/>
    </source>
</evidence>
<protein>
    <submittedName>
        <fullName evidence="3">AAA family ATPase</fullName>
    </submittedName>
</protein>
<organism evidence="3 4">
    <name type="scientific">Bacteroides thetaiotaomicron</name>
    <dbReference type="NCBI Taxonomy" id="818"/>
    <lineage>
        <taxon>Bacteria</taxon>
        <taxon>Pseudomonadati</taxon>
        <taxon>Bacteroidota</taxon>
        <taxon>Bacteroidia</taxon>
        <taxon>Bacteroidales</taxon>
        <taxon>Bacteroidaceae</taxon>
        <taxon>Bacteroides</taxon>
    </lineage>
</organism>
<dbReference type="PANTHER" id="PTHR43581:SF2">
    <property type="entry name" value="EXCINUCLEASE ATPASE SUBUNIT"/>
    <property type="match status" value="1"/>
</dbReference>
<dbReference type="InterPro" id="IPR027417">
    <property type="entry name" value="P-loop_NTPase"/>
</dbReference>
<dbReference type="InterPro" id="IPR051396">
    <property type="entry name" value="Bact_Antivir_Def_Nuclease"/>
</dbReference>